<proteinExistence type="inferred from homology"/>
<dbReference type="HAMAP" id="MF_00667">
    <property type="entry name" value="SspH"/>
    <property type="match status" value="1"/>
</dbReference>
<dbReference type="AlphaFoldDB" id="A0A0E4GC55"/>
<accession>A0A0E4GC55</accession>
<dbReference type="InterPro" id="IPR012610">
    <property type="entry name" value="SASP_SspH"/>
</dbReference>
<dbReference type="EMBL" id="CGIH01000047">
    <property type="protein sequence ID" value="CFY03950.1"/>
    <property type="molecule type" value="Genomic_DNA"/>
</dbReference>
<dbReference type="NCBIfam" id="TIGR02861">
    <property type="entry name" value="SASP_H"/>
    <property type="match status" value="1"/>
</dbReference>
<evidence type="ECO:0000313" key="4">
    <source>
        <dbReference type="EMBL" id="CFY03950.1"/>
    </source>
</evidence>
<comment type="subcellular location">
    <subcellularLocation>
        <location evidence="1">Spore core</location>
    </subcellularLocation>
</comment>
<dbReference type="Proteomes" id="UP000045545">
    <property type="component" value="Unassembled WGS sequence"/>
</dbReference>
<dbReference type="STRING" id="690567.2630"/>
<evidence type="ECO:0000313" key="5">
    <source>
        <dbReference type="Proteomes" id="UP000045545"/>
    </source>
</evidence>
<dbReference type="OrthoDB" id="1683648at2"/>
<dbReference type="GO" id="GO:0030436">
    <property type="term" value="P:asexual sporulation"/>
    <property type="evidence" value="ECO:0007669"/>
    <property type="project" value="InterPro"/>
</dbReference>
<name>A0A0E4GC55_9FIRM</name>
<sequence length="61" mass="7178">MDIERARSIFNSTETIGVLYQGTPVWIEAIQDEKNAVILFPSNRERYRVPVKNLIEKHEVY</sequence>
<reference evidence="4 5" key="1">
    <citation type="submission" date="2015-03" db="EMBL/GenBank/DDBJ databases">
        <authorList>
            <person name="Murphy D."/>
        </authorList>
    </citation>
    <scope>NUCLEOTIDE SEQUENCE [LARGE SCALE GENOMIC DNA]</scope>
    <source>
        <strain evidence="4 5">OL-4</strain>
    </source>
</reference>
<evidence type="ECO:0000256" key="3">
    <source>
        <dbReference type="ARBA" id="ARBA00022969"/>
    </source>
</evidence>
<keyword evidence="5" id="KW-1185">Reference proteome</keyword>
<comment type="similarity">
    <text evidence="2">Belongs to the SspH family.</text>
</comment>
<organism evidence="4 5">
    <name type="scientific">Syntrophomonas zehnderi OL-4</name>
    <dbReference type="NCBI Taxonomy" id="690567"/>
    <lineage>
        <taxon>Bacteria</taxon>
        <taxon>Bacillati</taxon>
        <taxon>Bacillota</taxon>
        <taxon>Clostridia</taxon>
        <taxon>Eubacteriales</taxon>
        <taxon>Syntrophomonadaceae</taxon>
        <taxon>Syntrophomonas</taxon>
    </lineage>
</organism>
<gene>
    <name evidence="4" type="ORF">2630</name>
</gene>
<dbReference type="RefSeq" id="WP_046499749.1">
    <property type="nucleotide sequence ID" value="NZ_CGIH01000047.1"/>
</dbReference>
<protein>
    <submittedName>
        <fullName evidence="4">Small acid-soluble spore protein, SspH</fullName>
    </submittedName>
</protein>
<evidence type="ECO:0000256" key="1">
    <source>
        <dbReference type="ARBA" id="ARBA00004288"/>
    </source>
</evidence>
<dbReference type="GO" id="GO:0030435">
    <property type="term" value="P:sporulation resulting in formation of a cellular spore"/>
    <property type="evidence" value="ECO:0007669"/>
    <property type="project" value="UniProtKB-KW"/>
</dbReference>
<evidence type="ECO:0000256" key="2">
    <source>
        <dbReference type="ARBA" id="ARBA00006573"/>
    </source>
</evidence>
<dbReference type="Pfam" id="PF08141">
    <property type="entry name" value="SspH"/>
    <property type="match status" value="1"/>
</dbReference>
<keyword evidence="3" id="KW-0749">Sporulation</keyword>
<dbReference type="GO" id="GO:0042601">
    <property type="term" value="C:endospore-forming forespore"/>
    <property type="evidence" value="ECO:0007669"/>
    <property type="project" value="InterPro"/>
</dbReference>